<accession>A0A6J7CTI5</accession>
<gene>
    <name evidence="1" type="ORF">UFOPK3401_00251</name>
</gene>
<name>A0A6J7CTI5_9ZZZZ</name>
<reference evidence="1" key="1">
    <citation type="submission" date="2020-05" db="EMBL/GenBank/DDBJ databases">
        <authorList>
            <person name="Chiriac C."/>
            <person name="Salcher M."/>
            <person name="Ghai R."/>
            <person name="Kavagutti S V."/>
        </authorList>
    </citation>
    <scope>NUCLEOTIDE SEQUENCE</scope>
</reference>
<organism evidence="1">
    <name type="scientific">freshwater metagenome</name>
    <dbReference type="NCBI Taxonomy" id="449393"/>
    <lineage>
        <taxon>unclassified sequences</taxon>
        <taxon>metagenomes</taxon>
        <taxon>ecological metagenomes</taxon>
    </lineage>
</organism>
<dbReference type="InterPro" id="IPR036291">
    <property type="entry name" value="NAD(P)-bd_dom_sf"/>
</dbReference>
<dbReference type="AlphaFoldDB" id="A0A6J7CTI5"/>
<protein>
    <submittedName>
        <fullName evidence="1">Unannotated protein</fullName>
    </submittedName>
</protein>
<evidence type="ECO:0000313" key="1">
    <source>
        <dbReference type="EMBL" id="CAB4861116.1"/>
    </source>
</evidence>
<sequence length="264" mass="29408">MYQKLFPYDSNVSVLIGSTGFVGGHIREHQPFDLQVHRPDVGRIRDLRTDLLVCAGLPAEKWRANNSPDEDFENVCTLAELLSSTRAEQAVLVSTVDVFQPATNVSEDTPPNFNGPSAYGRHRAWFEAFFRSQFPDSLIVRLPGLFASDVRKNLIHDLLHNKQDQYASVNPASTFQFFDANYTWQVISTGLGARLKVLNVASEPVLAQEVADLFGKNLEGTAPEVHYDMRSIHADRFGGKNGYQFDRTAILAGISALRSEFTSS</sequence>
<dbReference type="EMBL" id="CAFBLM010000006">
    <property type="protein sequence ID" value="CAB4861116.1"/>
    <property type="molecule type" value="Genomic_DNA"/>
</dbReference>
<dbReference type="SUPFAM" id="SSF51735">
    <property type="entry name" value="NAD(P)-binding Rossmann-fold domains"/>
    <property type="match status" value="1"/>
</dbReference>
<proteinExistence type="predicted"/>
<dbReference type="Gene3D" id="3.40.50.720">
    <property type="entry name" value="NAD(P)-binding Rossmann-like Domain"/>
    <property type="match status" value="1"/>
</dbReference>